<evidence type="ECO:0000256" key="3">
    <source>
        <dbReference type="ARBA" id="ARBA00010312"/>
    </source>
</evidence>
<keyword evidence="8" id="KW-0408">Iron</keyword>
<sequence>MSKRDRRAIGSDDDLRVRPPDDHAAGVKAVAVSMQRSLTQMGPRRTAATLLRLNQAEGFDCPSCAWPDPEVGHRHTAEFCENGAKAVSEEATTARATPEFFARHSIAELDAQTEHWLGQQGRITEPMVKRPGAEHYAPVSWDAAFSLIADHLNALGSPDEAVFYTSGRASNEAAFAYQLFIRAYGTNNLPDCSNMCHESTSVALAETIGIGKASVSLEDVHAASLLVLAGQNPGTNHPRMLSALEEAKDRGAKIIAINPLREAGLVNFRNPQRPRGIVGKGTALADLHLPVKINGDLALFQAIGSLLVEWDAIDHDFVAAYAHGYEAWRDHVGALDWAQVEAATGLSKELITQAARMIADSPATVYCWAMGLTQHRNSVATIKEIANLAFARGDIGKPGAGLLPVRGHSNVQGDRTMGIWERPPQHFLDRLQAEFGFDPPREHGYDTVDSIRALRDGKAHVFVGLGGNFVQAAPDTEVTADALRRARLTVHVSTKINRSHLVCGETALILPTLGRTEKDVQASGEQFVSVEDSTCSVHASRGPLAPASPHLRSEVAIVTGIAERTLGDRYGLDWAGMRDDYRRIRTHISRVVPGCETYEVSVDRAGGFVLPHPPRDSRTFPTASGRAEFTASPIELLQVGEGQLVLQTLRSHDQFNTTIYGLDDRYRGILGGRRVVFVNADDLAMLGLENNQLVDLIGHWDDDDVERRANGFRVVAYDTPRGCAAAYYPETNPLVPLDSTAEGSNTPTSKSVIISLVPAGTAVPAGTGSSTRSDAMDATGDDDGHKSRPEPTHLS</sequence>
<feature type="compositionally biased region" description="Basic and acidic residues" evidence="10">
    <location>
        <begin position="7"/>
        <end position="22"/>
    </location>
</feature>
<protein>
    <submittedName>
        <fullName evidence="12">FdhF/YdeP family oxidoreductase</fullName>
    </submittedName>
</protein>
<dbReference type="Gene3D" id="3.40.50.740">
    <property type="match status" value="1"/>
</dbReference>
<evidence type="ECO:0000256" key="7">
    <source>
        <dbReference type="ARBA" id="ARBA00023002"/>
    </source>
</evidence>
<proteinExistence type="inferred from homology"/>
<dbReference type="InterPro" id="IPR037951">
    <property type="entry name" value="MopB_CT_YdeP"/>
</dbReference>
<comment type="cofactor">
    <cofactor evidence="1">
        <name>Mo-bis(molybdopterin guanine dinucleotide)</name>
        <dbReference type="ChEBI" id="CHEBI:60539"/>
    </cofactor>
</comment>
<keyword evidence="5" id="KW-0500">Molybdenum</keyword>
<evidence type="ECO:0000313" key="13">
    <source>
        <dbReference type="Proteomes" id="UP001500051"/>
    </source>
</evidence>
<dbReference type="InterPro" id="IPR041953">
    <property type="entry name" value="YdeP_MopB"/>
</dbReference>
<comment type="cofactor">
    <cofactor evidence="2">
        <name>[4Fe-4S] cluster</name>
        <dbReference type="ChEBI" id="CHEBI:49883"/>
    </cofactor>
</comment>
<dbReference type="RefSeq" id="WP_344811861.1">
    <property type="nucleotide sequence ID" value="NZ_BAAAYX010000004.1"/>
</dbReference>
<evidence type="ECO:0000256" key="5">
    <source>
        <dbReference type="ARBA" id="ARBA00022505"/>
    </source>
</evidence>
<gene>
    <name evidence="12" type="ORF">GCM10022204_16670</name>
</gene>
<comment type="caution">
    <text evidence="12">The sequence shown here is derived from an EMBL/GenBank/DDBJ whole genome shotgun (WGS) entry which is preliminary data.</text>
</comment>
<evidence type="ECO:0000256" key="4">
    <source>
        <dbReference type="ARBA" id="ARBA00022485"/>
    </source>
</evidence>
<evidence type="ECO:0000259" key="11">
    <source>
        <dbReference type="Pfam" id="PF00384"/>
    </source>
</evidence>
<dbReference type="Proteomes" id="UP001500051">
    <property type="component" value="Unassembled WGS sequence"/>
</dbReference>
<dbReference type="PANTHER" id="PTHR43105:SF4">
    <property type="entry name" value="PROTEIN YDEP"/>
    <property type="match status" value="1"/>
</dbReference>
<evidence type="ECO:0000256" key="2">
    <source>
        <dbReference type="ARBA" id="ARBA00001966"/>
    </source>
</evidence>
<name>A0ABP7D7B5_9ACTN</name>
<keyword evidence="6" id="KW-0479">Metal-binding</keyword>
<keyword evidence="4" id="KW-0004">4Fe-4S</keyword>
<keyword evidence="13" id="KW-1185">Reference proteome</keyword>
<dbReference type="SUPFAM" id="SSF53706">
    <property type="entry name" value="Formate dehydrogenase/DMSO reductase, domains 1-3"/>
    <property type="match status" value="1"/>
</dbReference>
<dbReference type="SUPFAM" id="SSF50692">
    <property type="entry name" value="ADC-like"/>
    <property type="match status" value="1"/>
</dbReference>
<evidence type="ECO:0000313" key="12">
    <source>
        <dbReference type="EMBL" id="GAA3700585.1"/>
    </source>
</evidence>
<feature type="region of interest" description="Disordered" evidence="10">
    <location>
        <begin position="1"/>
        <end position="22"/>
    </location>
</feature>
<feature type="domain" description="Molybdopterin oxidoreductase" evidence="11">
    <location>
        <begin position="122"/>
        <end position="496"/>
    </location>
</feature>
<dbReference type="NCBIfam" id="TIGR01701">
    <property type="entry name" value="Fdhalpha-like"/>
    <property type="match status" value="1"/>
</dbReference>
<dbReference type="Gene3D" id="3.40.228.10">
    <property type="entry name" value="Dimethylsulfoxide Reductase, domain 2"/>
    <property type="match status" value="1"/>
</dbReference>
<evidence type="ECO:0000256" key="8">
    <source>
        <dbReference type="ARBA" id="ARBA00023004"/>
    </source>
</evidence>
<dbReference type="InterPro" id="IPR006656">
    <property type="entry name" value="Mopterin_OxRdtase"/>
</dbReference>
<dbReference type="PIRSF" id="PIRSF000144">
    <property type="entry name" value="CbbBc"/>
    <property type="match status" value="1"/>
</dbReference>
<dbReference type="InterPro" id="IPR010046">
    <property type="entry name" value="Mopterin_OxRdtse_a_bac"/>
</dbReference>
<reference evidence="13" key="1">
    <citation type="journal article" date="2019" name="Int. J. Syst. Evol. Microbiol.">
        <title>The Global Catalogue of Microorganisms (GCM) 10K type strain sequencing project: providing services to taxonomists for standard genome sequencing and annotation.</title>
        <authorList>
            <consortium name="The Broad Institute Genomics Platform"/>
            <consortium name="The Broad Institute Genome Sequencing Center for Infectious Disease"/>
            <person name="Wu L."/>
            <person name="Ma J."/>
        </authorList>
    </citation>
    <scope>NUCLEOTIDE SEQUENCE [LARGE SCALE GENOMIC DNA]</scope>
    <source>
        <strain evidence="13">JCM 16548</strain>
    </source>
</reference>
<evidence type="ECO:0000256" key="6">
    <source>
        <dbReference type="ARBA" id="ARBA00022723"/>
    </source>
</evidence>
<dbReference type="CDD" id="cd02767">
    <property type="entry name" value="MopB_ydeP"/>
    <property type="match status" value="1"/>
</dbReference>
<dbReference type="InterPro" id="IPR009010">
    <property type="entry name" value="Asp_de-COase-like_dom_sf"/>
</dbReference>
<dbReference type="InterPro" id="IPR050123">
    <property type="entry name" value="Prok_molybdopt-oxidoreductase"/>
</dbReference>
<comment type="similarity">
    <text evidence="3">Belongs to the prokaryotic molybdopterin-containing oxidoreductase family.</text>
</comment>
<dbReference type="EMBL" id="BAAAYX010000004">
    <property type="protein sequence ID" value="GAA3700585.1"/>
    <property type="molecule type" value="Genomic_DNA"/>
</dbReference>
<feature type="compositionally biased region" description="Basic and acidic residues" evidence="10">
    <location>
        <begin position="782"/>
        <end position="795"/>
    </location>
</feature>
<evidence type="ECO:0000256" key="10">
    <source>
        <dbReference type="SAM" id="MobiDB-lite"/>
    </source>
</evidence>
<feature type="region of interest" description="Disordered" evidence="10">
    <location>
        <begin position="763"/>
        <end position="795"/>
    </location>
</feature>
<evidence type="ECO:0000256" key="1">
    <source>
        <dbReference type="ARBA" id="ARBA00001942"/>
    </source>
</evidence>
<evidence type="ECO:0000256" key="9">
    <source>
        <dbReference type="ARBA" id="ARBA00023014"/>
    </source>
</evidence>
<dbReference type="Pfam" id="PF00384">
    <property type="entry name" value="Molybdopterin"/>
    <property type="match status" value="1"/>
</dbReference>
<dbReference type="PANTHER" id="PTHR43105">
    <property type="entry name" value="RESPIRATORY NITRATE REDUCTASE"/>
    <property type="match status" value="1"/>
</dbReference>
<dbReference type="CDD" id="cd02787">
    <property type="entry name" value="MopB_CT_ydeP"/>
    <property type="match status" value="1"/>
</dbReference>
<keyword evidence="9" id="KW-0411">Iron-sulfur</keyword>
<keyword evidence="7" id="KW-0560">Oxidoreductase</keyword>
<accession>A0ABP7D7B5</accession>
<organism evidence="12 13">
    <name type="scientific">Microlunatus aurantiacus</name>
    <dbReference type="NCBI Taxonomy" id="446786"/>
    <lineage>
        <taxon>Bacteria</taxon>
        <taxon>Bacillati</taxon>
        <taxon>Actinomycetota</taxon>
        <taxon>Actinomycetes</taxon>
        <taxon>Propionibacteriales</taxon>
        <taxon>Propionibacteriaceae</taxon>
        <taxon>Microlunatus</taxon>
    </lineage>
</organism>